<evidence type="ECO:0000313" key="3">
    <source>
        <dbReference type="Proteomes" id="UP001212841"/>
    </source>
</evidence>
<dbReference type="AlphaFoldDB" id="A0AAD5X200"/>
<gene>
    <name evidence="2" type="ORF">HK097_000449</name>
</gene>
<reference evidence="2" key="1">
    <citation type="submission" date="2020-05" db="EMBL/GenBank/DDBJ databases">
        <title>Phylogenomic resolution of chytrid fungi.</title>
        <authorList>
            <person name="Stajich J.E."/>
            <person name="Amses K."/>
            <person name="Simmons R."/>
            <person name="Seto K."/>
            <person name="Myers J."/>
            <person name="Bonds A."/>
            <person name="Quandt C.A."/>
            <person name="Barry K."/>
            <person name="Liu P."/>
            <person name="Grigoriev I."/>
            <person name="Longcore J.E."/>
            <person name="James T.Y."/>
        </authorList>
    </citation>
    <scope>NUCLEOTIDE SEQUENCE</scope>
    <source>
        <strain evidence="2">JEL0318</strain>
    </source>
</reference>
<name>A0AAD5X200_9FUNG</name>
<dbReference type="EMBL" id="JADGJD010001078">
    <property type="protein sequence ID" value="KAJ3046854.1"/>
    <property type="molecule type" value="Genomic_DNA"/>
</dbReference>
<keyword evidence="3" id="KW-1185">Reference proteome</keyword>
<feature type="non-terminal residue" evidence="2">
    <location>
        <position position="1"/>
    </location>
</feature>
<accession>A0AAD5X200</accession>
<feature type="region of interest" description="Disordered" evidence="1">
    <location>
        <begin position="137"/>
        <end position="190"/>
    </location>
</feature>
<sequence length="499" mass="56711">MVVRLPRWTSEYADNFTWTEAKAAVTSQNWAPVVIPHRHHEPYDLHVTPPLTTAITTTTTASDAAAANQTTQSTVRFEDSATAARNEVTAQRTQTTTNPPPVIATATNTQPIHTLNSTTQTTTAPAETAITTVERETELNTQPPRISTTETREQRELRREQERETAREVERQRRERYKTPQILPYGAGNTRHTNDDYYMKTFNVKVPPGEVMPYTTDRVKRLKEYQVTPLQPTSTQSRWSDALDTYYRAARDYSSNPNRFTPVPWTTEYRREFVDWTKSAKIIKERIVARENELRPVVPERVTVKEKIVTKVPEGAVSPPIPPVTTTTEEIKVSSPIRTTTQPLATTTNTTTLLNTTPARTSKLPSTEIVVAPPITTTTTTTTRPAYQASSYLRTTTPPPVTTTTYNYESPVKFVERVLPAGLPEPLDHIHREKRHYAEVRDHVDEMFRDEAYNRPLRYVPRSAWRQEKVGVDDSGVVVERKETEVVGGEVRKEEDKTL</sequence>
<evidence type="ECO:0000313" key="2">
    <source>
        <dbReference type="EMBL" id="KAJ3046854.1"/>
    </source>
</evidence>
<evidence type="ECO:0000256" key="1">
    <source>
        <dbReference type="SAM" id="MobiDB-lite"/>
    </source>
</evidence>
<feature type="compositionally biased region" description="Basic and acidic residues" evidence="1">
    <location>
        <begin position="150"/>
        <end position="173"/>
    </location>
</feature>
<dbReference type="Proteomes" id="UP001212841">
    <property type="component" value="Unassembled WGS sequence"/>
</dbReference>
<comment type="caution">
    <text evidence="2">The sequence shown here is derived from an EMBL/GenBank/DDBJ whole genome shotgun (WGS) entry which is preliminary data.</text>
</comment>
<proteinExistence type="predicted"/>
<organism evidence="2 3">
    <name type="scientific">Rhizophlyctis rosea</name>
    <dbReference type="NCBI Taxonomy" id="64517"/>
    <lineage>
        <taxon>Eukaryota</taxon>
        <taxon>Fungi</taxon>
        <taxon>Fungi incertae sedis</taxon>
        <taxon>Chytridiomycota</taxon>
        <taxon>Chytridiomycota incertae sedis</taxon>
        <taxon>Chytridiomycetes</taxon>
        <taxon>Rhizophlyctidales</taxon>
        <taxon>Rhizophlyctidaceae</taxon>
        <taxon>Rhizophlyctis</taxon>
    </lineage>
</organism>
<protein>
    <submittedName>
        <fullName evidence="2">Uncharacterized protein</fullName>
    </submittedName>
</protein>